<evidence type="ECO:0000256" key="1">
    <source>
        <dbReference type="ARBA" id="ARBA00022690"/>
    </source>
</evidence>
<dbReference type="InterPro" id="IPR036084">
    <property type="entry name" value="Ser_inhib-like_sf"/>
</dbReference>
<dbReference type="Pfam" id="PF01826">
    <property type="entry name" value="TIL"/>
    <property type="match status" value="4"/>
</dbReference>
<dbReference type="AlphaFoldDB" id="A0A915EDY6"/>
<dbReference type="SUPFAM" id="SSF57610">
    <property type="entry name" value="Thyroglobulin type-1 domain"/>
    <property type="match status" value="1"/>
</dbReference>
<dbReference type="InterPro" id="IPR051368">
    <property type="entry name" value="SerProtInhib-TIL_Domain"/>
</dbReference>
<dbReference type="Gene3D" id="2.10.25.10">
    <property type="entry name" value="Laminin"/>
    <property type="match status" value="5"/>
</dbReference>
<protein>
    <submittedName>
        <fullName evidence="7">Thyroglobulin type-1 domain-containing protein</fullName>
    </submittedName>
</protein>
<dbReference type="GO" id="GO:0004867">
    <property type="term" value="F:serine-type endopeptidase inhibitor activity"/>
    <property type="evidence" value="ECO:0007669"/>
    <property type="project" value="UniProtKB-KW"/>
</dbReference>
<dbReference type="SUPFAM" id="SSF57567">
    <property type="entry name" value="Serine protease inhibitors"/>
    <property type="match status" value="3"/>
</dbReference>
<dbReference type="CDD" id="cd00191">
    <property type="entry name" value="TY"/>
    <property type="match status" value="1"/>
</dbReference>
<dbReference type="PROSITE" id="PS51162">
    <property type="entry name" value="THYROGLOBULIN_1_2"/>
    <property type="match status" value="1"/>
</dbReference>
<dbReference type="Proteomes" id="UP000887574">
    <property type="component" value="Unplaced"/>
</dbReference>
<dbReference type="InterPro" id="IPR000716">
    <property type="entry name" value="Thyroglobulin_1"/>
</dbReference>
<name>A0A915EDY6_9BILA</name>
<comment type="caution">
    <text evidence="4">Lacks conserved residue(s) required for the propagation of feature annotation.</text>
</comment>
<proteinExistence type="predicted"/>
<keyword evidence="3 4" id="KW-1015">Disulfide bond</keyword>
<evidence type="ECO:0000313" key="7">
    <source>
        <dbReference type="WBParaSite" id="jg4293"/>
    </source>
</evidence>
<dbReference type="PANTHER" id="PTHR23259">
    <property type="entry name" value="RIDDLE"/>
    <property type="match status" value="1"/>
</dbReference>
<feature type="disulfide bond" evidence="4">
    <location>
        <begin position="191"/>
        <end position="211"/>
    </location>
</feature>
<accession>A0A915EDY6</accession>
<evidence type="ECO:0000256" key="3">
    <source>
        <dbReference type="ARBA" id="ARBA00023157"/>
    </source>
</evidence>
<feature type="domain" description="Thyroglobulin type-1" evidence="5">
    <location>
        <begin position="132"/>
        <end position="211"/>
    </location>
</feature>
<reference evidence="7" key="1">
    <citation type="submission" date="2022-11" db="UniProtKB">
        <authorList>
            <consortium name="WormBaseParasite"/>
        </authorList>
    </citation>
    <scope>IDENTIFICATION</scope>
</reference>
<sequence>MSLKFNCGCSRLRHAHSLHALASHNQLAVRIRRLVDLICNNLLFSKFSKNIFYTCHTSMDCFPEEYCTPQRFCCPISGLPTQIVESSDNAPLVAESSSKSARCPDESDWLRMCKTNEDCIFRDEICAEGKCCPSCKQRRTQVLTEMPKIEDFKDDSNDRALTALHIPQCNQTDTNYYHPMQCTKGTNECFCVTKFGRKISGLDINQKKVNCTQLRDRMDKANKFDSGRLRLNPKRKEVLVLNSTDDKGQQARKREDEEDFLELGRDGMYEASSNPSTSRLIAQQPTSPVPQEYCADPLREYKPCGSSCPISCATRTRPKCANDECQRGCFCRLPYVILDMHNPFTSRCVLPAECPMLPFTTDLNTWHGGFFPGLTTPQQHNQDTRSLMLPKNSLQDKCSDPLKNFQSCGSACPSACGQLRTPDCPVQCVAGCFCRAPYVLKEASDPNSGCILPQHCPEFREDSDCNEPNQIWSACVSKKCPRSCEEWLPFCQPDDCRPGCECRLPYVSLKKGEVGRNCVLPEQCSARAGITTSTTATTTTDIETDEKDKCQEPNKEYRSCASSCPLGCDNLELQLCTPCVAGCFCKNGYVFENSSNWRNSACVPISSCVSSSSNAKRELLKTEQVQDSFFNSPIQPTNSVKSGCPRKPADINGRSCDTDFECGFQQKCCASAPEKLNSSLLAVSKCTCLDSNTVWMECGSVCPATCQDTHQPNCPKICRPGCFCIQGYIKQSTENSAICVPSYQCPIFNNSTSTESTINSAKAEESRWSQNGRLLIRPDRRKSKNENKRIRITGELSSVSDWSDGGSLAIYQFSDTTINGCNNVGHPLQLNVLDEDENGFVVTTATNALDIAALPSFRTPVETSSIRVDKVLQWPDMIMQGTNPLIGHSVVLKSQARESEEKIIACAVLGIVPSC</sequence>
<keyword evidence="2" id="KW-0722">Serine protease inhibitor</keyword>
<evidence type="ECO:0000259" key="5">
    <source>
        <dbReference type="PROSITE" id="PS51162"/>
    </source>
</evidence>
<dbReference type="InterPro" id="IPR002919">
    <property type="entry name" value="TIL_dom"/>
</dbReference>
<keyword evidence="6" id="KW-1185">Reference proteome</keyword>
<dbReference type="PANTHER" id="PTHR23259:SF67">
    <property type="entry name" value="THYROGLOBULIN TYPE-1 DOMAIN-CONTAINING PROTEIN"/>
    <property type="match status" value="1"/>
</dbReference>
<feature type="disulfide bond" evidence="4">
    <location>
        <begin position="182"/>
        <end position="189"/>
    </location>
</feature>
<dbReference type="WBParaSite" id="jg4293">
    <property type="protein sequence ID" value="jg4293"/>
    <property type="gene ID" value="jg4293"/>
</dbReference>
<evidence type="ECO:0000256" key="4">
    <source>
        <dbReference type="PROSITE-ProRule" id="PRU00500"/>
    </source>
</evidence>
<dbReference type="CDD" id="cd19941">
    <property type="entry name" value="TIL"/>
    <property type="match status" value="5"/>
</dbReference>
<evidence type="ECO:0000313" key="6">
    <source>
        <dbReference type="Proteomes" id="UP000887574"/>
    </source>
</evidence>
<organism evidence="6 7">
    <name type="scientific">Ditylenchus dipsaci</name>
    <dbReference type="NCBI Taxonomy" id="166011"/>
    <lineage>
        <taxon>Eukaryota</taxon>
        <taxon>Metazoa</taxon>
        <taxon>Ecdysozoa</taxon>
        <taxon>Nematoda</taxon>
        <taxon>Chromadorea</taxon>
        <taxon>Rhabditida</taxon>
        <taxon>Tylenchina</taxon>
        <taxon>Tylenchomorpha</taxon>
        <taxon>Sphaerularioidea</taxon>
        <taxon>Anguinidae</taxon>
        <taxon>Anguininae</taxon>
        <taxon>Ditylenchus</taxon>
    </lineage>
</organism>
<evidence type="ECO:0000256" key="2">
    <source>
        <dbReference type="ARBA" id="ARBA00022900"/>
    </source>
</evidence>
<dbReference type="InterPro" id="IPR036857">
    <property type="entry name" value="Thyroglobulin_1_sf"/>
</dbReference>
<dbReference type="SMART" id="SM00211">
    <property type="entry name" value="TY"/>
    <property type="match status" value="1"/>
</dbReference>
<keyword evidence="1" id="KW-0646">Protease inhibitor</keyword>